<dbReference type="GO" id="GO:0019631">
    <property type="term" value="P:quinate catabolic process"/>
    <property type="evidence" value="ECO:0007669"/>
    <property type="project" value="TreeGrafter"/>
</dbReference>
<dbReference type="EC" id="4.2.1.10" evidence="1"/>
<dbReference type="InterPro" id="IPR036441">
    <property type="entry name" value="DHquinase_II_sf"/>
</dbReference>
<dbReference type="GO" id="GO:0003855">
    <property type="term" value="F:3-dehydroquinate dehydratase activity"/>
    <property type="evidence" value="ECO:0007669"/>
    <property type="project" value="UniProtKB-EC"/>
</dbReference>
<gene>
    <name evidence="3" type="ORF">LCGC14_2086100</name>
</gene>
<dbReference type="PIRSF" id="PIRSF001399">
    <property type="entry name" value="DHquinase_II"/>
    <property type="match status" value="1"/>
</dbReference>
<dbReference type="NCBIfam" id="NF003806">
    <property type="entry name" value="PRK05395.1-3"/>
    <property type="match status" value="1"/>
</dbReference>
<dbReference type="PANTHER" id="PTHR21272">
    <property type="entry name" value="CATABOLIC 3-DEHYDROQUINASE"/>
    <property type="match status" value="1"/>
</dbReference>
<dbReference type="InterPro" id="IPR001874">
    <property type="entry name" value="DHquinase_II"/>
</dbReference>
<protein>
    <recommendedName>
        <fullName evidence="1">3-dehydroquinate dehydratase</fullName>
        <ecNumber evidence="1">4.2.1.10</ecNumber>
    </recommendedName>
</protein>
<dbReference type="Gene3D" id="3.40.50.9100">
    <property type="entry name" value="Dehydroquinase, class II"/>
    <property type="match status" value="1"/>
</dbReference>
<evidence type="ECO:0000256" key="2">
    <source>
        <dbReference type="ARBA" id="ARBA00023239"/>
    </source>
</evidence>
<dbReference type="CDD" id="cd00466">
    <property type="entry name" value="DHQase_II"/>
    <property type="match status" value="1"/>
</dbReference>
<accession>A0A0F9EEE5</accession>
<dbReference type="NCBIfam" id="NF003807">
    <property type="entry name" value="PRK05395.1-4"/>
    <property type="match status" value="1"/>
</dbReference>
<dbReference type="NCBIfam" id="NF003805">
    <property type="entry name" value="PRK05395.1-2"/>
    <property type="match status" value="1"/>
</dbReference>
<comment type="caution">
    <text evidence="3">The sequence shown here is derived from an EMBL/GenBank/DDBJ whole genome shotgun (WGS) entry which is preliminary data.</text>
</comment>
<dbReference type="PANTHER" id="PTHR21272:SF3">
    <property type="entry name" value="CATABOLIC 3-DEHYDROQUINASE"/>
    <property type="match status" value="1"/>
</dbReference>
<dbReference type="EMBL" id="LAZR01025308">
    <property type="protein sequence ID" value="KKL72319.1"/>
    <property type="molecule type" value="Genomic_DNA"/>
</dbReference>
<dbReference type="Pfam" id="PF01220">
    <property type="entry name" value="DHquinase_II"/>
    <property type="match status" value="1"/>
</dbReference>
<sequence>MAKKILVINGPNLNLLGEREPEIYGKMSLTEINSKLKEFARKKGADIEFYQSNFEGEIVEKIQKTKGKFDGIIINPAALSHTSFSILDALKAVDIPSIEVHLTNIFSREEFRKNTVTASGCGGIVSGFGWRSYLYGLFELLDKLS</sequence>
<evidence type="ECO:0000256" key="1">
    <source>
        <dbReference type="ARBA" id="ARBA00012060"/>
    </source>
</evidence>
<dbReference type="SUPFAM" id="SSF52304">
    <property type="entry name" value="Type II 3-dehydroquinate dehydratase"/>
    <property type="match status" value="1"/>
</dbReference>
<keyword evidence="2" id="KW-0456">Lyase</keyword>
<dbReference type="NCBIfam" id="TIGR01088">
    <property type="entry name" value="aroQ"/>
    <property type="match status" value="1"/>
</dbReference>
<dbReference type="AlphaFoldDB" id="A0A0F9EEE5"/>
<evidence type="ECO:0000313" key="3">
    <source>
        <dbReference type="EMBL" id="KKL72319.1"/>
    </source>
</evidence>
<proteinExistence type="inferred from homology"/>
<dbReference type="PROSITE" id="PS01029">
    <property type="entry name" value="DEHYDROQUINASE_II"/>
    <property type="match status" value="1"/>
</dbReference>
<organism evidence="3">
    <name type="scientific">marine sediment metagenome</name>
    <dbReference type="NCBI Taxonomy" id="412755"/>
    <lineage>
        <taxon>unclassified sequences</taxon>
        <taxon>metagenomes</taxon>
        <taxon>ecological metagenomes</taxon>
    </lineage>
</organism>
<dbReference type="HAMAP" id="MF_00169">
    <property type="entry name" value="AroQ"/>
    <property type="match status" value="1"/>
</dbReference>
<dbReference type="InterPro" id="IPR018509">
    <property type="entry name" value="DHquinase_II_CS"/>
</dbReference>
<reference evidence="3" key="1">
    <citation type="journal article" date="2015" name="Nature">
        <title>Complex archaea that bridge the gap between prokaryotes and eukaryotes.</title>
        <authorList>
            <person name="Spang A."/>
            <person name="Saw J.H."/>
            <person name="Jorgensen S.L."/>
            <person name="Zaremba-Niedzwiedzka K."/>
            <person name="Martijn J."/>
            <person name="Lind A.E."/>
            <person name="van Eijk R."/>
            <person name="Schleper C."/>
            <person name="Guy L."/>
            <person name="Ettema T.J."/>
        </authorList>
    </citation>
    <scope>NUCLEOTIDE SEQUENCE</scope>
</reference>
<name>A0A0F9EEE5_9ZZZZ</name>